<dbReference type="GO" id="GO:0070154">
    <property type="term" value="P:mitochondrial lysyl-tRNA aminoacylation"/>
    <property type="evidence" value="ECO:0007669"/>
    <property type="project" value="TreeGrafter"/>
</dbReference>
<dbReference type="EMBL" id="OX365925">
    <property type="protein sequence ID" value="CAI4050362.1"/>
    <property type="molecule type" value="Genomic_DNA"/>
</dbReference>
<reference evidence="7" key="1">
    <citation type="submission" date="2022-10" db="EMBL/GenBank/DDBJ databases">
        <authorList>
            <person name="Byrne P K."/>
        </authorList>
    </citation>
    <scope>NUCLEOTIDE SEQUENCE</scope>
    <source>
        <strain evidence="7">CBS7001</strain>
    </source>
</reference>
<protein>
    <recommendedName>
        <fullName evidence="1">lysine--tRNA ligase</fullName>
        <ecNumber evidence="1">6.1.1.6</ecNumber>
    </recommendedName>
</protein>
<evidence type="ECO:0000256" key="2">
    <source>
        <dbReference type="ARBA" id="ARBA00022598"/>
    </source>
</evidence>
<dbReference type="Proteomes" id="UP001162090">
    <property type="component" value="Chromosome 14"/>
</dbReference>
<evidence type="ECO:0000256" key="3">
    <source>
        <dbReference type="ARBA" id="ARBA00022741"/>
    </source>
</evidence>
<dbReference type="GO" id="GO:0005524">
    <property type="term" value="F:ATP binding"/>
    <property type="evidence" value="ECO:0007669"/>
    <property type="project" value="UniProtKB-KW"/>
</dbReference>
<dbReference type="NCBIfam" id="TIGR00499">
    <property type="entry name" value="lysS_bact"/>
    <property type="match status" value="1"/>
</dbReference>
<dbReference type="AlphaFoldDB" id="A0AA35J7P1"/>
<dbReference type="GO" id="GO:0005739">
    <property type="term" value="C:mitochondrion"/>
    <property type="evidence" value="ECO:0007669"/>
    <property type="project" value="TreeGrafter"/>
</dbReference>
<feature type="domain" description="Aminoacyl-transfer RNA synthetases class-II family profile" evidence="6">
    <location>
        <begin position="230"/>
        <end position="567"/>
    </location>
</feature>
<evidence type="ECO:0000313" key="7">
    <source>
        <dbReference type="EMBL" id="CAI4050362.1"/>
    </source>
</evidence>
<dbReference type="InterPro" id="IPR012340">
    <property type="entry name" value="NA-bd_OB-fold"/>
</dbReference>
<dbReference type="FunFam" id="3.30.930.10:FF:000148">
    <property type="entry name" value="Lysine--tRNA ligase"/>
    <property type="match status" value="1"/>
</dbReference>
<keyword evidence="4" id="KW-0067">ATP-binding</keyword>
<dbReference type="PANTHER" id="PTHR42918:SF5">
    <property type="entry name" value="LYSINE--TRNA LIGASE, MITOCHONDRIAL"/>
    <property type="match status" value="1"/>
</dbReference>
<evidence type="ECO:0000256" key="1">
    <source>
        <dbReference type="ARBA" id="ARBA00013166"/>
    </source>
</evidence>
<dbReference type="Pfam" id="PF00152">
    <property type="entry name" value="tRNA-synt_2"/>
    <property type="match status" value="1"/>
</dbReference>
<gene>
    <name evidence="7" type="primary">SUVC14G2450</name>
    <name evidence="7" type="ORF">SUVC_14G2450</name>
</gene>
<keyword evidence="2" id="KW-0436">Ligase</keyword>
<sequence>MNWLLRRGTCWTLAPAWLRCRCPSSSRRLYSLAHEVDTSKMEAAGRNAQIVKNLAGYYPSMSEPALRELCRGYKEVSIDEFNEKFLNRPSVLNHKDNPEWLFTINGRIKSIRFSGQKIVFIDLYSTNNGLKNNSKLQLIVNYSQINGSDKDEVQFQEHMGFLKKGDYIKVFGYPGFSQSRLKMLSLKCNRLPIILSASQLPLPSKLNDEAKIKSNRVIDYQLNGIQALLIRAHVIKLLRKFLDDKNFVEVETPILSSKSNGAMAKPFITSSKDFDHLELRIAPELWLKRLVISGVQKVYEIGKVFRNEGIDSTHNAEFSTLEFYETFMSMDDLIARTEELFKFLITNLQKFFQDTNLPVPKTFNELHYALSSNDWKFKKVEFLPTLNEELGVDLMAPELDINSPKEILRILPKDVKDKYFSSAEGLEQLSSLQILNKLSDVFLEQRHCHSILPTIIYHQPTILSPLAKTDSRNSRITKRFEVFINGKEYINAYEEENCPQLQLEKFLQQKQINEMTGNKIETLSPVIDHQYIESMKFGMPPTGGFGLGIDRLCMLFCDKKRVEEVLPFGCVDDVNRQ</sequence>
<dbReference type="Gene3D" id="2.40.50.140">
    <property type="entry name" value="Nucleic acid-binding proteins"/>
    <property type="match status" value="1"/>
</dbReference>
<dbReference type="EC" id="6.1.1.6" evidence="1"/>
<dbReference type="InterPro" id="IPR045864">
    <property type="entry name" value="aa-tRNA-synth_II/BPL/LPL"/>
</dbReference>
<evidence type="ECO:0000259" key="6">
    <source>
        <dbReference type="PROSITE" id="PS50862"/>
    </source>
</evidence>
<dbReference type="InterPro" id="IPR002313">
    <property type="entry name" value="Lys-tRNA-ligase_II"/>
</dbReference>
<dbReference type="InterPro" id="IPR004364">
    <property type="entry name" value="Aa-tRNA-synt_II"/>
</dbReference>
<keyword evidence="5" id="KW-0030">Aminoacyl-tRNA synthetase</keyword>
<dbReference type="Gene3D" id="3.30.930.10">
    <property type="entry name" value="Bira Bifunctional Protein, Domain 2"/>
    <property type="match status" value="1"/>
</dbReference>
<dbReference type="PROSITE" id="PS50862">
    <property type="entry name" value="AA_TRNA_LIGASE_II"/>
    <property type="match status" value="1"/>
</dbReference>
<keyword evidence="3" id="KW-0547">Nucleotide-binding</keyword>
<dbReference type="PRINTS" id="PR00982">
    <property type="entry name" value="TRNASYNTHLYS"/>
</dbReference>
<evidence type="ECO:0000256" key="5">
    <source>
        <dbReference type="ARBA" id="ARBA00023146"/>
    </source>
</evidence>
<dbReference type="InterPro" id="IPR006195">
    <property type="entry name" value="aa-tRNA-synth_II"/>
</dbReference>
<dbReference type="SUPFAM" id="SSF50249">
    <property type="entry name" value="Nucleic acid-binding proteins"/>
    <property type="match status" value="1"/>
</dbReference>
<dbReference type="GO" id="GO:0004824">
    <property type="term" value="F:lysine-tRNA ligase activity"/>
    <property type="evidence" value="ECO:0007669"/>
    <property type="project" value="UniProtKB-EC"/>
</dbReference>
<proteinExistence type="predicted"/>
<organism evidence="7 8">
    <name type="scientific">Saccharomyces uvarum</name>
    <name type="common">Yeast</name>
    <name type="synonym">Saccharomyces bayanus var. uvarum</name>
    <dbReference type="NCBI Taxonomy" id="230603"/>
    <lineage>
        <taxon>Eukaryota</taxon>
        <taxon>Fungi</taxon>
        <taxon>Dikarya</taxon>
        <taxon>Ascomycota</taxon>
        <taxon>Saccharomycotina</taxon>
        <taxon>Saccharomycetes</taxon>
        <taxon>Saccharomycetales</taxon>
        <taxon>Saccharomycetaceae</taxon>
        <taxon>Saccharomyces</taxon>
    </lineage>
</organism>
<accession>A0AA35J7P1</accession>
<dbReference type="InterPro" id="IPR018149">
    <property type="entry name" value="Lys-tRNA-synth_II_C"/>
</dbReference>
<dbReference type="SUPFAM" id="SSF55681">
    <property type="entry name" value="Class II aaRS and biotin synthetases"/>
    <property type="match status" value="1"/>
</dbReference>
<dbReference type="GO" id="GO:0000049">
    <property type="term" value="F:tRNA binding"/>
    <property type="evidence" value="ECO:0007669"/>
    <property type="project" value="TreeGrafter"/>
</dbReference>
<name>A0AA35J7P1_SACUV</name>
<evidence type="ECO:0000313" key="8">
    <source>
        <dbReference type="Proteomes" id="UP001162090"/>
    </source>
</evidence>
<dbReference type="PANTHER" id="PTHR42918">
    <property type="entry name" value="LYSYL-TRNA SYNTHETASE"/>
    <property type="match status" value="1"/>
</dbReference>
<evidence type="ECO:0000256" key="4">
    <source>
        <dbReference type="ARBA" id="ARBA00022840"/>
    </source>
</evidence>